<organism evidence="8 9">
    <name type="scientific">Bacillus mesophilus</name>
    <dbReference type="NCBI Taxonomy" id="1808955"/>
    <lineage>
        <taxon>Bacteria</taxon>
        <taxon>Bacillati</taxon>
        <taxon>Bacillota</taxon>
        <taxon>Bacilli</taxon>
        <taxon>Bacillales</taxon>
        <taxon>Bacillaceae</taxon>
        <taxon>Bacillus</taxon>
    </lineage>
</organism>
<accession>A0A6M0Q657</accession>
<feature type="transmembrane region" description="Helical" evidence="6">
    <location>
        <begin position="84"/>
        <end position="106"/>
    </location>
</feature>
<protein>
    <submittedName>
        <fullName evidence="8">ABC transporter permease subunit</fullName>
    </submittedName>
</protein>
<dbReference type="RefSeq" id="WP_163177367.1">
    <property type="nucleotide sequence ID" value="NZ_JAAIWM010000001.1"/>
</dbReference>
<keyword evidence="9" id="KW-1185">Reference proteome</keyword>
<evidence type="ECO:0000313" key="8">
    <source>
        <dbReference type="EMBL" id="NEY70608.1"/>
    </source>
</evidence>
<evidence type="ECO:0000256" key="2">
    <source>
        <dbReference type="ARBA" id="ARBA00022448"/>
    </source>
</evidence>
<feature type="transmembrane region" description="Helical" evidence="6">
    <location>
        <begin position="147"/>
        <end position="166"/>
    </location>
</feature>
<keyword evidence="4 6" id="KW-1133">Transmembrane helix</keyword>
<dbReference type="PANTHER" id="PTHR43839">
    <property type="entry name" value="OPPC IN A BINDING PROTEIN-DEPENDENT TRANSPORT SYSTEM"/>
    <property type="match status" value="1"/>
</dbReference>
<feature type="transmembrane region" description="Helical" evidence="6">
    <location>
        <begin position="9"/>
        <end position="30"/>
    </location>
</feature>
<reference evidence="8 9" key="1">
    <citation type="submission" date="2020-02" db="EMBL/GenBank/DDBJ databases">
        <title>Bacillus aquiflavi sp. nov., isolated from yellow water of strong flavor Chinese baijiu in Yibin region of China.</title>
        <authorList>
            <person name="Xie J."/>
        </authorList>
    </citation>
    <scope>NUCLEOTIDE SEQUENCE [LARGE SCALE GENOMIC DNA]</scope>
    <source>
        <strain evidence="8 9">SA4</strain>
    </source>
</reference>
<dbReference type="InterPro" id="IPR035906">
    <property type="entry name" value="MetI-like_sf"/>
</dbReference>
<name>A0A6M0Q657_9BACI</name>
<dbReference type="Gene3D" id="1.10.3720.10">
    <property type="entry name" value="MetI-like"/>
    <property type="match status" value="1"/>
</dbReference>
<proteinExistence type="inferred from homology"/>
<evidence type="ECO:0000256" key="3">
    <source>
        <dbReference type="ARBA" id="ARBA00022692"/>
    </source>
</evidence>
<dbReference type="Proteomes" id="UP000481043">
    <property type="component" value="Unassembled WGS sequence"/>
</dbReference>
<evidence type="ECO:0000313" key="9">
    <source>
        <dbReference type="Proteomes" id="UP000481043"/>
    </source>
</evidence>
<feature type="transmembrane region" description="Helical" evidence="6">
    <location>
        <begin position="217"/>
        <end position="235"/>
    </location>
</feature>
<keyword evidence="2 6" id="KW-0813">Transport</keyword>
<keyword evidence="5 6" id="KW-0472">Membrane</keyword>
<dbReference type="PANTHER" id="PTHR43839:SF3">
    <property type="entry name" value="OLIGOPEPTIDE ABC TRANSPORTER, PERMEASE PROTEIN"/>
    <property type="match status" value="1"/>
</dbReference>
<dbReference type="SUPFAM" id="SSF161098">
    <property type="entry name" value="MetI-like"/>
    <property type="match status" value="1"/>
</dbReference>
<comment type="similarity">
    <text evidence="6">Belongs to the binding-protein-dependent transport system permease family.</text>
</comment>
<sequence length="300" mass="34816">MKVFRISPLFLIGCIALAFLLMITFVGPYLPFVSDDLEEKMYILDENRKPVPPPFPPSEDYPLGTDAKGRDLLSVLIHGAKETLLFIVCITVIRYIAALPLGYIAIHNRMVKNLIMSWNRLFSYVPTFMVILLLSLLPFILYSFNRLWMMILLIALIDVGRVAEIYREIYDQIKSKQFISSGISAGAKPFYLFYRYYFLPARNQVIVHLILDLGRNLLLLAQLGFASVFLTQVIFQDEFGQWIWMNDSNNWPIFLKDVLEDIRRAIWIPFWASVFIAYTIFAINLFGEGLKDLFEKKARN</sequence>
<keyword evidence="3 6" id="KW-0812">Transmembrane</keyword>
<evidence type="ECO:0000256" key="6">
    <source>
        <dbReference type="RuleBase" id="RU363032"/>
    </source>
</evidence>
<dbReference type="GO" id="GO:0005886">
    <property type="term" value="C:plasma membrane"/>
    <property type="evidence" value="ECO:0007669"/>
    <property type="project" value="UniProtKB-SubCell"/>
</dbReference>
<feature type="transmembrane region" description="Helical" evidence="6">
    <location>
        <begin position="265"/>
        <end position="286"/>
    </location>
</feature>
<gene>
    <name evidence="8" type="ORF">G4D63_02535</name>
</gene>
<dbReference type="GO" id="GO:0055085">
    <property type="term" value="P:transmembrane transport"/>
    <property type="evidence" value="ECO:0007669"/>
    <property type="project" value="InterPro"/>
</dbReference>
<evidence type="ECO:0000256" key="4">
    <source>
        <dbReference type="ARBA" id="ARBA00022989"/>
    </source>
</evidence>
<dbReference type="EMBL" id="JAAIWM010000001">
    <property type="protein sequence ID" value="NEY70608.1"/>
    <property type="molecule type" value="Genomic_DNA"/>
</dbReference>
<feature type="domain" description="ABC transmembrane type-1" evidence="7">
    <location>
        <begin position="80"/>
        <end position="287"/>
    </location>
</feature>
<evidence type="ECO:0000259" key="7">
    <source>
        <dbReference type="PROSITE" id="PS50928"/>
    </source>
</evidence>
<dbReference type="AlphaFoldDB" id="A0A6M0Q657"/>
<dbReference type="Pfam" id="PF00528">
    <property type="entry name" value="BPD_transp_1"/>
    <property type="match status" value="1"/>
</dbReference>
<feature type="transmembrane region" description="Helical" evidence="6">
    <location>
        <begin position="118"/>
        <end position="141"/>
    </location>
</feature>
<evidence type="ECO:0000256" key="5">
    <source>
        <dbReference type="ARBA" id="ARBA00023136"/>
    </source>
</evidence>
<dbReference type="InterPro" id="IPR000515">
    <property type="entry name" value="MetI-like"/>
</dbReference>
<dbReference type="PROSITE" id="PS50928">
    <property type="entry name" value="ABC_TM1"/>
    <property type="match status" value="1"/>
</dbReference>
<evidence type="ECO:0000256" key="1">
    <source>
        <dbReference type="ARBA" id="ARBA00004141"/>
    </source>
</evidence>
<comment type="subcellular location">
    <subcellularLocation>
        <location evidence="6">Cell membrane</location>
        <topology evidence="6">Multi-pass membrane protein</topology>
    </subcellularLocation>
    <subcellularLocation>
        <location evidence="1">Membrane</location>
        <topology evidence="1">Multi-pass membrane protein</topology>
    </subcellularLocation>
</comment>
<comment type="caution">
    <text evidence="8">The sequence shown here is derived from an EMBL/GenBank/DDBJ whole genome shotgun (WGS) entry which is preliminary data.</text>
</comment>